<evidence type="ECO:0000313" key="4">
    <source>
        <dbReference type="Proteomes" id="UP001166286"/>
    </source>
</evidence>
<sequence length="245" mass="25882">MDPTKQPFSTYEPPSYAPPPYTSPQVWGSTPPRPSEKPPPTSNNLTHAPTTTSHPTQPPPSPPLLLHIYSTSLLSSNLTILAPDKTTTAYTIHANSASLFSSKPHMKIYRGAATRHPTTPPIGTATFHSTTRSIDLTLGQHGRPVTLSHHGLFTSKYEFPSSIGVLRWKSAGGFGGNLVCETVVGGQWVARFEATSFAVEKRGKFEIGGSGLGEEGVDEIVVSGLAVVEQVRRQGAGAGAAAGAC</sequence>
<organism evidence="3 4">
    <name type="scientific">Cladonia borealis</name>
    <dbReference type="NCBI Taxonomy" id="184061"/>
    <lineage>
        <taxon>Eukaryota</taxon>
        <taxon>Fungi</taxon>
        <taxon>Dikarya</taxon>
        <taxon>Ascomycota</taxon>
        <taxon>Pezizomycotina</taxon>
        <taxon>Lecanoromycetes</taxon>
        <taxon>OSLEUM clade</taxon>
        <taxon>Lecanoromycetidae</taxon>
        <taxon>Lecanorales</taxon>
        <taxon>Lecanorineae</taxon>
        <taxon>Cladoniaceae</taxon>
        <taxon>Cladonia</taxon>
    </lineage>
</organism>
<dbReference type="Pfam" id="PF20236">
    <property type="entry name" value="DUF6593"/>
    <property type="match status" value="1"/>
</dbReference>
<evidence type="ECO:0000313" key="3">
    <source>
        <dbReference type="EMBL" id="KAK0514882.1"/>
    </source>
</evidence>
<keyword evidence="4" id="KW-1185">Reference proteome</keyword>
<feature type="domain" description="DUF6593" evidence="2">
    <location>
        <begin position="77"/>
        <end position="234"/>
    </location>
</feature>
<evidence type="ECO:0000256" key="1">
    <source>
        <dbReference type="SAM" id="MobiDB-lite"/>
    </source>
</evidence>
<protein>
    <recommendedName>
        <fullName evidence="2">DUF6593 domain-containing protein</fullName>
    </recommendedName>
</protein>
<feature type="compositionally biased region" description="Low complexity" evidence="1">
    <location>
        <begin position="45"/>
        <end position="55"/>
    </location>
</feature>
<gene>
    <name evidence="3" type="ORF">JMJ35_002261</name>
</gene>
<name>A0AA39R4R7_9LECA</name>
<dbReference type="Proteomes" id="UP001166286">
    <property type="component" value="Unassembled WGS sequence"/>
</dbReference>
<evidence type="ECO:0000259" key="2">
    <source>
        <dbReference type="Pfam" id="PF20236"/>
    </source>
</evidence>
<proteinExistence type="predicted"/>
<reference evidence="3" key="1">
    <citation type="submission" date="2023-03" db="EMBL/GenBank/DDBJ databases">
        <title>Complete genome of Cladonia borealis.</title>
        <authorList>
            <person name="Park H."/>
        </authorList>
    </citation>
    <scope>NUCLEOTIDE SEQUENCE</scope>
    <source>
        <strain evidence="3">ANT050790</strain>
    </source>
</reference>
<accession>A0AA39R4R7</accession>
<dbReference type="EMBL" id="JAFEKC020000004">
    <property type="protein sequence ID" value="KAK0514882.1"/>
    <property type="molecule type" value="Genomic_DNA"/>
</dbReference>
<dbReference type="InterPro" id="IPR046528">
    <property type="entry name" value="DUF6593"/>
</dbReference>
<comment type="caution">
    <text evidence="3">The sequence shown here is derived from an EMBL/GenBank/DDBJ whole genome shotgun (WGS) entry which is preliminary data.</text>
</comment>
<dbReference type="AlphaFoldDB" id="A0AA39R4R7"/>
<feature type="region of interest" description="Disordered" evidence="1">
    <location>
        <begin position="1"/>
        <end position="64"/>
    </location>
</feature>
<feature type="compositionally biased region" description="Pro residues" evidence="1">
    <location>
        <begin position="31"/>
        <end position="41"/>
    </location>
</feature>